<dbReference type="OrthoDB" id="5912015at2759"/>
<organism evidence="3">
    <name type="scientific">Gongylonema pulchrum</name>
    <dbReference type="NCBI Taxonomy" id="637853"/>
    <lineage>
        <taxon>Eukaryota</taxon>
        <taxon>Metazoa</taxon>
        <taxon>Ecdysozoa</taxon>
        <taxon>Nematoda</taxon>
        <taxon>Chromadorea</taxon>
        <taxon>Rhabditida</taxon>
        <taxon>Spirurina</taxon>
        <taxon>Spiruromorpha</taxon>
        <taxon>Spiruroidea</taxon>
        <taxon>Gongylonematidae</taxon>
        <taxon>Gongylonema</taxon>
    </lineage>
</organism>
<keyword evidence="2" id="KW-1185">Reference proteome</keyword>
<evidence type="ECO:0000313" key="1">
    <source>
        <dbReference type="EMBL" id="VDK77074.1"/>
    </source>
</evidence>
<dbReference type="EMBL" id="UYRT01033559">
    <property type="protein sequence ID" value="VDK77074.1"/>
    <property type="molecule type" value="Genomic_DNA"/>
</dbReference>
<dbReference type="WBParaSite" id="GPUH_0000977601-mRNA-1">
    <property type="protein sequence ID" value="GPUH_0000977601-mRNA-1"/>
    <property type="gene ID" value="GPUH_0000977601"/>
</dbReference>
<accession>A0A183DM24</accession>
<gene>
    <name evidence="1" type="ORF">GPUH_LOCUS9764</name>
</gene>
<reference evidence="1 2" key="2">
    <citation type="submission" date="2018-11" db="EMBL/GenBank/DDBJ databases">
        <authorList>
            <consortium name="Pathogen Informatics"/>
        </authorList>
    </citation>
    <scope>NUCLEOTIDE SEQUENCE [LARGE SCALE GENOMIC DNA]</scope>
</reference>
<protein>
    <submittedName>
        <fullName evidence="3">Lipoprotein</fullName>
    </submittedName>
</protein>
<dbReference type="PANTHER" id="PTHR37443">
    <property type="entry name" value="PROTEIN CBG09852-RELATED"/>
    <property type="match status" value="1"/>
</dbReference>
<reference evidence="3" key="1">
    <citation type="submission" date="2016-06" db="UniProtKB">
        <authorList>
            <consortium name="WormBaseParasite"/>
        </authorList>
    </citation>
    <scope>IDENTIFICATION</scope>
</reference>
<evidence type="ECO:0000313" key="2">
    <source>
        <dbReference type="Proteomes" id="UP000271098"/>
    </source>
</evidence>
<sequence>MKKRDSGNAFGISERICDLPTERQACAMTEQAFFNGRCQVWPPRYTTSVDFLGAVVPAPIRDQIWNLKPVNCIR</sequence>
<evidence type="ECO:0000313" key="3">
    <source>
        <dbReference type="WBParaSite" id="GPUH_0000977601-mRNA-1"/>
    </source>
</evidence>
<dbReference type="AlphaFoldDB" id="A0A183DM24"/>
<proteinExistence type="predicted"/>
<dbReference type="PANTHER" id="PTHR37443:SF1">
    <property type="entry name" value="PROTEIN CBG23797"/>
    <property type="match status" value="1"/>
</dbReference>
<name>A0A183DM24_9BILA</name>
<dbReference type="InterPro" id="IPR040271">
    <property type="entry name" value="T19C3.2-like"/>
</dbReference>
<dbReference type="Proteomes" id="UP000271098">
    <property type="component" value="Unassembled WGS sequence"/>
</dbReference>